<dbReference type="GeneID" id="108677089"/>
<evidence type="ECO:0000256" key="2">
    <source>
        <dbReference type="ARBA" id="ARBA00004699"/>
    </source>
</evidence>
<accession>A0A8B7P426</accession>
<feature type="binding site" evidence="11">
    <location>
        <position position="22"/>
    </location>
    <ligand>
        <name>alpha-D-mannose 1-phosphate</name>
        <dbReference type="ChEBI" id="CHEBI:58409"/>
    </ligand>
</feature>
<evidence type="ECO:0000256" key="11">
    <source>
        <dbReference type="PIRSR" id="PIRSR605002-2"/>
    </source>
</evidence>
<evidence type="ECO:0000256" key="1">
    <source>
        <dbReference type="ARBA" id="ARBA00004496"/>
    </source>
</evidence>
<dbReference type="OrthoDB" id="10264771at2759"/>
<evidence type="ECO:0000256" key="5">
    <source>
        <dbReference type="ARBA" id="ARBA00012730"/>
    </source>
</evidence>
<keyword evidence="14" id="KW-1185">Reference proteome</keyword>
<feature type="binding site" evidence="12">
    <location>
        <position position="15"/>
    </location>
    <ligand>
        <name>Mg(2+)</name>
        <dbReference type="ChEBI" id="CHEBI:18420"/>
        <label>1</label>
    </ligand>
</feature>
<dbReference type="Gene3D" id="3.30.1240.20">
    <property type="match status" value="1"/>
</dbReference>
<feature type="binding site" evidence="12">
    <location>
        <position position="224"/>
    </location>
    <ligand>
        <name>Mg(2+)</name>
        <dbReference type="ChEBI" id="CHEBI:18420"/>
        <label>1</label>
    </ligand>
</feature>
<evidence type="ECO:0000256" key="10">
    <source>
        <dbReference type="PIRSR" id="PIRSR605002-1"/>
    </source>
</evidence>
<feature type="active site" description="Proton donor/acceptor" evidence="10">
    <location>
        <position position="15"/>
    </location>
</feature>
<reference evidence="15 16" key="1">
    <citation type="submission" date="2025-04" db="UniProtKB">
        <authorList>
            <consortium name="RefSeq"/>
        </authorList>
    </citation>
    <scope>IDENTIFICATION</scope>
    <source>
        <tissue evidence="15 16">Whole organism</tissue>
    </source>
</reference>
<dbReference type="SUPFAM" id="SSF56784">
    <property type="entry name" value="HAD-like"/>
    <property type="match status" value="1"/>
</dbReference>
<dbReference type="GO" id="GO:0046872">
    <property type="term" value="F:metal ion binding"/>
    <property type="evidence" value="ECO:0007669"/>
    <property type="project" value="UniProtKB-KW"/>
</dbReference>
<evidence type="ECO:0000256" key="3">
    <source>
        <dbReference type="ARBA" id="ARBA00009736"/>
    </source>
</evidence>
<dbReference type="GO" id="GO:0009298">
    <property type="term" value="P:GDP-mannose biosynthetic process"/>
    <property type="evidence" value="ECO:0007669"/>
    <property type="project" value="UniProtKB-UniPathway"/>
</dbReference>
<dbReference type="AlphaFoldDB" id="A0A8B7P426"/>
<evidence type="ECO:0000256" key="7">
    <source>
        <dbReference type="ARBA" id="ARBA00022723"/>
    </source>
</evidence>
<dbReference type="FunFam" id="3.30.1240.20:FF:000001">
    <property type="entry name" value="Phosphomannomutase"/>
    <property type="match status" value="1"/>
</dbReference>
<dbReference type="EC" id="5.4.2.8" evidence="5 13"/>
<feature type="binding site" evidence="11">
    <location>
        <position position="143"/>
    </location>
    <ligand>
        <name>alpha-D-mannose 1-phosphate</name>
        <dbReference type="ChEBI" id="CHEBI:58409"/>
    </ligand>
</feature>
<dbReference type="Gene3D" id="3.40.50.1000">
    <property type="entry name" value="HAD superfamily/HAD-like"/>
    <property type="match status" value="1"/>
</dbReference>
<dbReference type="PANTHER" id="PTHR10466:SF0">
    <property type="entry name" value="PHOSPHOMANNOMUTASE"/>
    <property type="match status" value="1"/>
</dbReference>
<keyword evidence="7 12" id="KW-0479">Metal-binding</keyword>
<dbReference type="RefSeq" id="XP_018020731.1">
    <property type="nucleotide sequence ID" value="XM_018165242.2"/>
</dbReference>
<feature type="binding site" evidence="12">
    <location>
        <position position="13"/>
    </location>
    <ligand>
        <name>Mg(2+)</name>
        <dbReference type="ChEBI" id="CHEBI:18420"/>
        <label>1</label>
    </ligand>
</feature>
<evidence type="ECO:0000256" key="9">
    <source>
        <dbReference type="ARBA" id="ARBA00023235"/>
    </source>
</evidence>
<evidence type="ECO:0000256" key="6">
    <source>
        <dbReference type="ARBA" id="ARBA00022490"/>
    </source>
</evidence>
<dbReference type="OMA" id="ISHRVYT"/>
<gene>
    <name evidence="15 16" type="primary">LOC108677089</name>
</gene>
<dbReference type="InterPro" id="IPR023214">
    <property type="entry name" value="HAD_sf"/>
</dbReference>
<dbReference type="GO" id="GO:0004615">
    <property type="term" value="F:phosphomannomutase activity"/>
    <property type="evidence" value="ECO:0007669"/>
    <property type="project" value="UniProtKB-EC"/>
</dbReference>
<feature type="binding site" evidence="11">
    <location>
        <position position="183"/>
    </location>
    <ligand>
        <name>alpha-D-mannose 1-phosphate</name>
        <dbReference type="ChEBI" id="CHEBI:58409"/>
    </ligand>
</feature>
<dbReference type="KEGG" id="hazt:108677089"/>
<dbReference type="UniPathway" id="UPA00126">
    <property type="reaction ID" value="UER00424"/>
</dbReference>
<evidence type="ECO:0000313" key="14">
    <source>
        <dbReference type="Proteomes" id="UP000694843"/>
    </source>
</evidence>
<keyword evidence="6 13" id="KW-0963">Cytoplasm</keyword>
<proteinExistence type="inferred from homology"/>
<feature type="active site" description="Nucleophile" evidence="10">
    <location>
        <position position="13"/>
    </location>
</feature>
<feature type="binding site" evidence="11">
    <location>
        <position position="181"/>
    </location>
    <ligand>
        <name>alpha-D-mannose 1-phosphate</name>
        <dbReference type="ChEBI" id="CHEBI:58409"/>
    </ligand>
</feature>
<evidence type="ECO:0000256" key="12">
    <source>
        <dbReference type="PIRSR" id="PIRSR605002-3"/>
    </source>
</evidence>
<feature type="binding site" evidence="11">
    <location>
        <position position="136"/>
    </location>
    <ligand>
        <name>alpha-D-mannose 1-phosphate</name>
        <dbReference type="ChEBI" id="CHEBI:58409"/>
    </ligand>
</feature>
<comment type="pathway">
    <text evidence="2 13">Nucleotide-sugar biosynthesis; GDP-alpha-D-mannose biosynthesis; alpha-D-mannose 1-phosphate from D-fructose 6-phosphate: step 2/2.</text>
</comment>
<dbReference type="GO" id="GO:0006013">
    <property type="term" value="P:mannose metabolic process"/>
    <property type="evidence" value="ECO:0007669"/>
    <property type="project" value="TreeGrafter"/>
</dbReference>
<evidence type="ECO:0000256" key="13">
    <source>
        <dbReference type="RuleBase" id="RU361118"/>
    </source>
</evidence>
<dbReference type="CDD" id="cd02585">
    <property type="entry name" value="HAD_PMM"/>
    <property type="match status" value="1"/>
</dbReference>
<protein>
    <recommendedName>
        <fullName evidence="5 13">Phosphomannomutase</fullName>
        <ecNumber evidence="5 13">5.4.2.8</ecNumber>
    </recommendedName>
</protein>
<feature type="binding site" evidence="12">
    <location>
        <position position="227"/>
    </location>
    <ligand>
        <name>Mg(2+)</name>
        <dbReference type="ChEBI" id="CHEBI:18420"/>
        <label>1</label>
    </ligand>
</feature>
<comment type="subunit">
    <text evidence="4 13">Homodimer.</text>
</comment>
<feature type="binding site" evidence="11">
    <location>
        <position position="125"/>
    </location>
    <ligand>
        <name>alpha-D-mannose 1-phosphate</name>
        <dbReference type="ChEBI" id="CHEBI:58409"/>
    </ligand>
</feature>
<evidence type="ECO:0000256" key="4">
    <source>
        <dbReference type="ARBA" id="ARBA00011738"/>
    </source>
</evidence>
<dbReference type="CTD" id="5373"/>
<dbReference type="PANTHER" id="PTHR10466">
    <property type="entry name" value="PHOSPHOMANNOMUTASE"/>
    <property type="match status" value="1"/>
</dbReference>
<dbReference type="RefSeq" id="XP_018020737.1">
    <property type="nucleotide sequence ID" value="XM_018165248.2"/>
</dbReference>
<name>A0A8B7P426_HYAAZ</name>
<sequence length="248" mass="27558">MCSPSQDIILLFDVDGTLTAPRKAIEPKMAEFMASVRSNATCGIVGGSDLAKIAEQLGGMEETLKYPFVFAENGLVAYHHGQLKAKQSIEAHMGEKALQQFINFSLDYMAKLELPAKRGTFVEFRSGLINLCPVGRSCSQELRDQFAVYDKEHKVREKFVAALREKFPDLGLTFSIGGQISIDAFPTGWDKTYCLQFIEKDFKSIHFFGDKTSPGGNDYEIFSDPRTIGHTVSSPADTRLQVSQLLQL</sequence>
<organism evidence="14 16">
    <name type="scientific">Hyalella azteca</name>
    <name type="common">Amphipod</name>
    <dbReference type="NCBI Taxonomy" id="294128"/>
    <lineage>
        <taxon>Eukaryota</taxon>
        <taxon>Metazoa</taxon>
        <taxon>Ecdysozoa</taxon>
        <taxon>Arthropoda</taxon>
        <taxon>Crustacea</taxon>
        <taxon>Multicrustacea</taxon>
        <taxon>Malacostraca</taxon>
        <taxon>Eumalacostraca</taxon>
        <taxon>Peracarida</taxon>
        <taxon>Amphipoda</taxon>
        <taxon>Senticaudata</taxon>
        <taxon>Talitrida</taxon>
        <taxon>Talitroidea</taxon>
        <taxon>Hyalellidae</taxon>
        <taxon>Hyalella</taxon>
    </lineage>
</organism>
<dbReference type="SFLD" id="SFLDG01143">
    <property type="entry name" value="C2.B.3:_Phosphomannomutase_Lik"/>
    <property type="match status" value="1"/>
</dbReference>
<comment type="cofactor">
    <cofactor evidence="12">
        <name>Mg(2+)</name>
        <dbReference type="ChEBI" id="CHEBI:18420"/>
    </cofactor>
</comment>
<feature type="binding site" evidence="12">
    <location>
        <position position="210"/>
    </location>
    <ligand>
        <name>Mg(2+)</name>
        <dbReference type="ChEBI" id="CHEBI:18420"/>
        <label>1</label>
    </ligand>
</feature>
<dbReference type="Pfam" id="PF03332">
    <property type="entry name" value="PMM"/>
    <property type="match status" value="1"/>
</dbReference>
<evidence type="ECO:0000313" key="16">
    <source>
        <dbReference type="RefSeq" id="XP_018020737.1"/>
    </source>
</evidence>
<feature type="binding site" evidence="12">
    <location>
        <position position="222"/>
    </location>
    <ligand>
        <name>Mg(2+)</name>
        <dbReference type="ChEBI" id="CHEBI:18420"/>
        <label>1</label>
    </ligand>
</feature>
<dbReference type="InterPro" id="IPR005002">
    <property type="entry name" value="PMM"/>
</dbReference>
<dbReference type="NCBIfam" id="TIGR01484">
    <property type="entry name" value="HAD-SF-IIB"/>
    <property type="match status" value="1"/>
</dbReference>
<keyword evidence="9 13" id="KW-0413">Isomerase</keyword>
<dbReference type="InterPro" id="IPR036412">
    <property type="entry name" value="HAD-like_sf"/>
</dbReference>
<comment type="similarity">
    <text evidence="3 13">Belongs to the eukaryotic PMM family.</text>
</comment>
<comment type="function">
    <text evidence="13">Involved in the synthesis of the GDP-mannose and dolichol-phosphate-mannose required for a number of critical mannosyl transfer reactions.</text>
</comment>
<comment type="subcellular location">
    <subcellularLocation>
        <location evidence="1 13">Cytoplasm</location>
    </subcellularLocation>
</comment>
<evidence type="ECO:0000256" key="8">
    <source>
        <dbReference type="ARBA" id="ARBA00022842"/>
    </source>
</evidence>
<dbReference type="SFLD" id="SFLDG01140">
    <property type="entry name" value="C2.B:_Phosphomannomutase_and_P"/>
    <property type="match status" value="1"/>
</dbReference>
<comment type="catalytic activity">
    <reaction evidence="13">
        <text>alpha-D-mannose 1-phosphate = D-mannose 6-phosphate</text>
        <dbReference type="Rhea" id="RHEA:11140"/>
        <dbReference type="ChEBI" id="CHEBI:58409"/>
        <dbReference type="ChEBI" id="CHEBI:58735"/>
        <dbReference type="EC" id="5.4.2.8"/>
    </reaction>
</comment>
<evidence type="ECO:0000313" key="15">
    <source>
        <dbReference type="RefSeq" id="XP_018020731.1"/>
    </source>
</evidence>
<dbReference type="GO" id="GO:0005829">
    <property type="term" value="C:cytosol"/>
    <property type="evidence" value="ECO:0007669"/>
    <property type="project" value="TreeGrafter"/>
</dbReference>
<dbReference type="InterPro" id="IPR043169">
    <property type="entry name" value="PMM_cap"/>
</dbReference>
<keyword evidence="8 12" id="KW-0460">Magnesium</keyword>
<dbReference type="SFLD" id="SFLDF00445">
    <property type="entry name" value="alpha-phosphomannomutase"/>
    <property type="match status" value="1"/>
</dbReference>
<dbReference type="SFLD" id="SFLDS00003">
    <property type="entry name" value="Haloacid_Dehalogenase"/>
    <property type="match status" value="1"/>
</dbReference>
<dbReference type="GO" id="GO:0006487">
    <property type="term" value="P:protein N-linked glycosylation"/>
    <property type="evidence" value="ECO:0007669"/>
    <property type="project" value="TreeGrafter"/>
</dbReference>
<dbReference type="InterPro" id="IPR006379">
    <property type="entry name" value="HAD-SF_hydro_IIB"/>
</dbReference>
<dbReference type="Proteomes" id="UP000694843">
    <property type="component" value="Unplaced"/>
</dbReference>